<feature type="transmembrane region" description="Helical" evidence="5">
    <location>
        <begin position="357"/>
        <end position="378"/>
    </location>
</feature>
<evidence type="ECO:0000256" key="4">
    <source>
        <dbReference type="ARBA" id="ARBA00023136"/>
    </source>
</evidence>
<dbReference type="Pfam" id="PF01740">
    <property type="entry name" value="STAS"/>
    <property type="match status" value="1"/>
</dbReference>
<feature type="transmembrane region" description="Helical" evidence="5">
    <location>
        <begin position="390"/>
        <end position="418"/>
    </location>
</feature>
<reference evidence="7 8" key="1">
    <citation type="submission" date="2017-10" db="EMBL/GenBank/DDBJ databases">
        <title>Sequencing the genomes of 1000 actinobacteria strains.</title>
        <authorList>
            <person name="Klenk H.-P."/>
        </authorList>
    </citation>
    <scope>NUCLEOTIDE SEQUENCE [LARGE SCALE GENOMIC DNA]</scope>
    <source>
        <strain evidence="7 8">DSM 46092</strain>
    </source>
</reference>
<dbReference type="InterPro" id="IPR011547">
    <property type="entry name" value="SLC26A/SulP_dom"/>
</dbReference>
<protein>
    <submittedName>
        <fullName evidence="7">High affinity sulfate transporter 1</fullName>
    </submittedName>
</protein>
<dbReference type="Proteomes" id="UP000243542">
    <property type="component" value="Unassembled WGS sequence"/>
</dbReference>
<dbReference type="InterPro" id="IPR036513">
    <property type="entry name" value="STAS_dom_sf"/>
</dbReference>
<dbReference type="AlphaFoldDB" id="A0A2A9FGS0"/>
<dbReference type="CDD" id="cd07042">
    <property type="entry name" value="STAS_SulP_like_sulfate_transporter"/>
    <property type="match status" value="1"/>
</dbReference>
<proteinExistence type="predicted"/>
<feature type="transmembrane region" description="Helical" evidence="5">
    <location>
        <begin position="215"/>
        <end position="238"/>
    </location>
</feature>
<feature type="transmembrane region" description="Helical" evidence="5">
    <location>
        <begin position="258"/>
        <end position="276"/>
    </location>
</feature>
<evidence type="ECO:0000256" key="3">
    <source>
        <dbReference type="ARBA" id="ARBA00022989"/>
    </source>
</evidence>
<feature type="transmembrane region" description="Helical" evidence="5">
    <location>
        <begin position="81"/>
        <end position="101"/>
    </location>
</feature>
<dbReference type="PANTHER" id="PTHR11814">
    <property type="entry name" value="SULFATE TRANSPORTER"/>
    <property type="match status" value="1"/>
</dbReference>
<dbReference type="EMBL" id="PDJK01000002">
    <property type="protein sequence ID" value="PFG49966.1"/>
    <property type="molecule type" value="Genomic_DNA"/>
</dbReference>
<dbReference type="InterPro" id="IPR001902">
    <property type="entry name" value="SLC26A/SulP_fam"/>
</dbReference>
<dbReference type="InterPro" id="IPR002645">
    <property type="entry name" value="STAS_dom"/>
</dbReference>
<keyword evidence="8" id="KW-1185">Reference proteome</keyword>
<evidence type="ECO:0000256" key="5">
    <source>
        <dbReference type="SAM" id="Phobius"/>
    </source>
</evidence>
<gene>
    <name evidence="7" type="ORF">ATK36_5160</name>
</gene>
<accession>A0A2A9FGS0</accession>
<keyword evidence="4 5" id="KW-0472">Membrane</keyword>
<feature type="transmembrane region" description="Helical" evidence="5">
    <location>
        <begin position="186"/>
        <end position="208"/>
    </location>
</feature>
<dbReference type="Pfam" id="PF00916">
    <property type="entry name" value="Sulfate_transp"/>
    <property type="match status" value="1"/>
</dbReference>
<evidence type="ECO:0000313" key="7">
    <source>
        <dbReference type="EMBL" id="PFG49966.1"/>
    </source>
</evidence>
<dbReference type="Gene3D" id="3.30.750.24">
    <property type="entry name" value="STAS domain"/>
    <property type="match status" value="1"/>
</dbReference>
<feature type="transmembrane region" description="Helical" evidence="5">
    <location>
        <begin position="334"/>
        <end position="351"/>
    </location>
</feature>
<dbReference type="GO" id="GO:0055085">
    <property type="term" value="P:transmembrane transport"/>
    <property type="evidence" value="ECO:0007669"/>
    <property type="project" value="InterPro"/>
</dbReference>
<name>A0A2A9FGS0_9PSEU</name>
<comment type="caution">
    <text evidence="7">The sequence shown here is derived from an EMBL/GenBank/DDBJ whole genome shotgun (WGS) entry which is preliminary data.</text>
</comment>
<evidence type="ECO:0000256" key="2">
    <source>
        <dbReference type="ARBA" id="ARBA00022692"/>
    </source>
</evidence>
<feature type="transmembrane region" description="Helical" evidence="5">
    <location>
        <begin position="107"/>
        <end position="125"/>
    </location>
</feature>
<dbReference type="PROSITE" id="PS50801">
    <property type="entry name" value="STAS"/>
    <property type="match status" value="1"/>
</dbReference>
<evidence type="ECO:0000256" key="1">
    <source>
        <dbReference type="ARBA" id="ARBA00004141"/>
    </source>
</evidence>
<feature type="transmembrane region" description="Helical" evidence="5">
    <location>
        <begin position="137"/>
        <end position="156"/>
    </location>
</feature>
<feature type="domain" description="STAS" evidence="6">
    <location>
        <begin position="445"/>
        <end position="559"/>
    </location>
</feature>
<sequence length="564" mass="57907">MTHQDSPAPSPARRIPVLAGVLPIGRRALGSDALAGVTLAALAIPEVMGYAKIAGMPPVTGLYTMLAPVVLFAVFGASRHLVVGADSATAAILAAGLAGSAAPASAAYVRLAGTAALLVGAMLLLARLIRLGFLANFLSRTVLIGFLTGVGIQVAAGQLPDMLGVHAEGGQTVPKLINLVRALGHINVTTALVSAAVVVVVVGVRLVAKRVPGGLIAVVGAIVVSKVVDLSAHGVSVLGSVPQGMPHIALPTFDLSEMSASLGTAVSMFVVILAQSSATSRAYAARYGETADEDADLVGLGTANVGAAFTGTFVVNGSPTKTQIVDGAGGRSQIAPLAAGVVTVVVLVLLTGPLGALPLAALATVVFLIGIDLVDIAGLRRIFRVRRAEFVVALLTAAAVVFTGVEQGVVLAIIVSVVDHLRHSYHPHSGVLIKSPAGHWQPEPVTPGRRTAEGIIVYRFGSSMYFANAMRLSTDVTTLLTNSPTVRWFCLDCVAVGDVDYTSADVLAAVARRLHTHGSRLVLSGVLPEVREQLDRYGLTRTIGADSYFDTAGAALDAFDKRRA</sequence>
<feature type="transmembrane region" description="Helical" evidence="5">
    <location>
        <begin position="55"/>
        <end position="74"/>
    </location>
</feature>
<dbReference type="RefSeq" id="WP_098513790.1">
    <property type="nucleotide sequence ID" value="NZ_JBIAKZ010000028.1"/>
</dbReference>
<keyword evidence="2 5" id="KW-0812">Transmembrane</keyword>
<comment type="subcellular location">
    <subcellularLocation>
        <location evidence="1">Membrane</location>
        <topology evidence="1">Multi-pass membrane protein</topology>
    </subcellularLocation>
</comment>
<evidence type="ECO:0000259" key="6">
    <source>
        <dbReference type="PROSITE" id="PS50801"/>
    </source>
</evidence>
<evidence type="ECO:0000313" key="8">
    <source>
        <dbReference type="Proteomes" id="UP000243542"/>
    </source>
</evidence>
<keyword evidence="3 5" id="KW-1133">Transmembrane helix</keyword>
<organism evidence="7 8">
    <name type="scientific">Amycolatopsis sulphurea</name>
    <dbReference type="NCBI Taxonomy" id="76022"/>
    <lineage>
        <taxon>Bacteria</taxon>
        <taxon>Bacillati</taxon>
        <taxon>Actinomycetota</taxon>
        <taxon>Actinomycetes</taxon>
        <taxon>Pseudonocardiales</taxon>
        <taxon>Pseudonocardiaceae</taxon>
        <taxon>Amycolatopsis</taxon>
    </lineage>
</organism>
<dbReference type="SUPFAM" id="SSF52091">
    <property type="entry name" value="SpoIIaa-like"/>
    <property type="match status" value="1"/>
</dbReference>
<dbReference type="GO" id="GO:0016020">
    <property type="term" value="C:membrane"/>
    <property type="evidence" value="ECO:0007669"/>
    <property type="project" value="UniProtKB-SubCell"/>
</dbReference>